<dbReference type="EMBL" id="KI912110">
    <property type="protein sequence ID" value="ETS85869.1"/>
    <property type="molecule type" value="Genomic_DNA"/>
</dbReference>
<dbReference type="KEGG" id="pfy:PFICI_03894"/>
<keyword evidence="2" id="KW-0560">Oxidoreductase</keyword>
<dbReference type="OrthoDB" id="288590at2759"/>
<dbReference type="Gene3D" id="2.60.120.330">
    <property type="entry name" value="B-lactam Antibiotic, Isopenicillin N Synthase, Chain"/>
    <property type="match status" value="1"/>
</dbReference>
<comment type="similarity">
    <text evidence="1 2">Belongs to the iron/ascorbate-dependent oxidoreductase family.</text>
</comment>
<dbReference type="InterPro" id="IPR050231">
    <property type="entry name" value="Iron_ascorbate_oxido_reductase"/>
</dbReference>
<keyword evidence="5" id="KW-1185">Reference proteome</keyword>
<dbReference type="Pfam" id="PF03171">
    <property type="entry name" value="2OG-FeII_Oxy"/>
    <property type="match status" value="1"/>
</dbReference>
<dbReference type="Pfam" id="PF14226">
    <property type="entry name" value="DIOX_N"/>
    <property type="match status" value="1"/>
</dbReference>
<evidence type="ECO:0000259" key="3">
    <source>
        <dbReference type="PROSITE" id="PS51471"/>
    </source>
</evidence>
<organism evidence="4 5">
    <name type="scientific">Pestalotiopsis fici (strain W106-1 / CGMCC3.15140)</name>
    <dbReference type="NCBI Taxonomy" id="1229662"/>
    <lineage>
        <taxon>Eukaryota</taxon>
        <taxon>Fungi</taxon>
        <taxon>Dikarya</taxon>
        <taxon>Ascomycota</taxon>
        <taxon>Pezizomycotina</taxon>
        <taxon>Sordariomycetes</taxon>
        <taxon>Xylariomycetidae</taxon>
        <taxon>Amphisphaeriales</taxon>
        <taxon>Sporocadaceae</taxon>
        <taxon>Pestalotiopsis</taxon>
    </lineage>
</organism>
<sequence length="376" mass="42499">MSTLSLQQGLTRNVSGGGIAGNFTEIPIIDLAPLTCPDSSAKDNERLVSEIRGACKTAGFFIIKNHGIDWRIIENAFDGLEEFFALPHEEKMKIHQDQSPSYMGYEQMFYTNVDGLKRGDKKEAVSVAYNPEIDPEGVAKAAIPEPLRRENCWPDRSVCPKFQQSIEAYQMACLSLMRKLIRVMATALGLDESFFDKKTTYPIASVRCLYYPPQEPEEENETGLGAHTDIQMMTLIAQRPYDQPALEVLNAAGDWVRPQITEPECFVVNLSDMMARLTNDVFQSTIHRVRNNNNKAKQRYSLPFFFGLNQDELTTTLPQFVTKENPLKPTYERGMTGYEHYNNRLRKAHTKHPSAKNDVVNLPHSMIKVDGVLIGS</sequence>
<reference evidence="5" key="1">
    <citation type="journal article" date="2015" name="BMC Genomics">
        <title>Genomic and transcriptomic analysis of the endophytic fungus Pestalotiopsis fici reveals its lifestyle and high potential for synthesis of natural products.</title>
        <authorList>
            <person name="Wang X."/>
            <person name="Zhang X."/>
            <person name="Liu L."/>
            <person name="Xiang M."/>
            <person name="Wang W."/>
            <person name="Sun X."/>
            <person name="Che Y."/>
            <person name="Guo L."/>
            <person name="Liu G."/>
            <person name="Guo L."/>
            <person name="Wang C."/>
            <person name="Yin W.B."/>
            <person name="Stadler M."/>
            <person name="Zhang X."/>
            <person name="Liu X."/>
        </authorList>
    </citation>
    <scope>NUCLEOTIDE SEQUENCE [LARGE SCALE GENOMIC DNA]</scope>
    <source>
        <strain evidence="5">W106-1 / CGMCC3.15140</strain>
    </source>
</reference>
<dbReference type="PRINTS" id="PR00682">
    <property type="entry name" value="IPNSYNTHASE"/>
</dbReference>
<evidence type="ECO:0000313" key="5">
    <source>
        <dbReference type="Proteomes" id="UP000030651"/>
    </source>
</evidence>
<dbReference type="PANTHER" id="PTHR47990">
    <property type="entry name" value="2-OXOGLUTARATE (2OG) AND FE(II)-DEPENDENT OXYGENASE SUPERFAMILY PROTEIN-RELATED"/>
    <property type="match status" value="1"/>
</dbReference>
<dbReference type="eggNOG" id="KOG0143">
    <property type="taxonomic scope" value="Eukaryota"/>
</dbReference>
<protein>
    <recommendedName>
        <fullName evidence="3">Fe2OG dioxygenase domain-containing protein</fullName>
    </recommendedName>
</protein>
<dbReference type="GO" id="GO:0016491">
    <property type="term" value="F:oxidoreductase activity"/>
    <property type="evidence" value="ECO:0007669"/>
    <property type="project" value="UniProtKB-KW"/>
</dbReference>
<dbReference type="SUPFAM" id="SSF51197">
    <property type="entry name" value="Clavaminate synthase-like"/>
    <property type="match status" value="1"/>
</dbReference>
<dbReference type="PROSITE" id="PS51471">
    <property type="entry name" value="FE2OG_OXY"/>
    <property type="match status" value="1"/>
</dbReference>
<dbReference type="InterPro" id="IPR027443">
    <property type="entry name" value="IPNS-like_sf"/>
</dbReference>
<evidence type="ECO:0000256" key="1">
    <source>
        <dbReference type="ARBA" id="ARBA00008056"/>
    </source>
</evidence>
<keyword evidence="2" id="KW-0479">Metal-binding</keyword>
<dbReference type="InterPro" id="IPR005123">
    <property type="entry name" value="Oxoglu/Fe-dep_dioxygenase_dom"/>
</dbReference>
<feature type="domain" description="Fe2OG dioxygenase" evidence="3">
    <location>
        <begin position="202"/>
        <end position="308"/>
    </location>
</feature>
<dbReference type="AlphaFoldDB" id="W3XIN7"/>
<gene>
    <name evidence="4" type="ORF">PFICI_03894</name>
</gene>
<dbReference type="RefSeq" id="XP_007830666.1">
    <property type="nucleotide sequence ID" value="XM_007832475.1"/>
</dbReference>
<dbReference type="InterPro" id="IPR026992">
    <property type="entry name" value="DIOX_N"/>
</dbReference>
<dbReference type="GeneID" id="19268907"/>
<dbReference type="HOGENOM" id="CLU_010119_6_3_1"/>
<evidence type="ECO:0000313" key="4">
    <source>
        <dbReference type="EMBL" id="ETS85869.1"/>
    </source>
</evidence>
<dbReference type="Proteomes" id="UP000030651">
    <property type="component" value="Unassembled WGS sequence"/>
</dbReference>
<proteinExistence type="inferred from homology"/>
<evidence type="ECO:0000256" key="2">
    <source>
        <dbReference type="RuleBase" id="RU003682"/>
    </source>
</evidence>
<dbReference type="GO" id="GO:0044283">
    <property type="term" value="P:small molecule biosynthetic process"/>
    <property type="evidence" value="ECO:0007669"/>
    <property type="project" value="UniProtKB-ARBA"/>
</dbReference>
<dbReference type="InParanoid" id="W3XIN7"/>
<dbReference type="InterPro" id="IPR044861">
    <property type="entry name" value="IPNS-like_FE2OG_OXY"/>
</dbReference>
<keyword evidence="2" id="KW-0408">Iron</keyword>
<name>W3XIN7_PESFW</name>
<dbReference type="GO" id="GO:0046872">
    <property type="term" value="F:metal ion binding"/>
    <property type="evidence" value="ECO:0007669"/>
    <property type="project" value="UniProtKB-KW"/>
</dbReference>
<accession>W3XIN7</accession>
<dbReference type="OMA" id="AGMRILH"/>